<keyword evidence="1" id="KW-0472">Membrane</keyword>
<gene>
    <name evidence="2" type="ORF">CEG14_13865</name>
</gene>
<keyword evidence="1" id="KW-0812">Transmembrane</keyword>
<name>A0A261SFE7_9BORD</name>
<protein>
    <submittedName>
        <fullName evidence="2">Uncharacterized protein</fullName>
    </submittedName>
</protein>
<organism evidence="2 3">
    <name type="scientific">Bordetella genomosp. 1</name>
    <dbReference type="NCBI Taxonomy" id="1395607"/>
    <lineage>
        <taxon>Bacteria</taxon>
        <taxon>Pseudomonadati</taxon>
        <taxon>Pseudomonadota</taxon>
        <taxon>Betaproteobacteria</taxon>
        <taxon>Burkholderiales</taxon>
        <taxon>Alcaligenaceae</taxon>
        <taxon>Bordetella</taxon>
    </lineage>
</organism>
<feature type="transmembrane region" description="Helical" evidence="1">
    <location>
        <begin position="12"/>
        <end position="38"/>
    </location>
</feature>
<evidence type="ECO:0000313" key="2">
    <source>
        <dbReference type="EMBL" id="OZI36114.1"/>
    </source>
</evidence>
<accession>A0A261SFE7</accession>
<dbReference type="RefSeq" id="WP_094826923.1">
    <property type="nucleotide sequence ID" value="NZ_NEVL01000003.1"/>
</dbReference>
<dbReference type="Proteomes" id="UP000217005">
    <property type="component" value="Unassembled WGS sequence"/>
</dbReference>
<proteinExistence type="predicted"/>
<keyword evidence="1" id="KW-1133">Transmembrane helix</keyword>
<comment type="caution">
    <text evidence="2">The sequence shown here is derived from an EMBL/GenBank/DDBJ whole genome shotgun (WGS) entry which is preliminary data.</text>
</comment>
<evidence type="ECO:0000256" key="1">
    <source>
        <dbReference type="SAM" id="Phobius"/>
    </source>
</evidence>
<evidence type="ECO:0000313" key="3">
    <source>
        <dbReference type="Proteomes" id="UP000217005"/>
    </source>
</evidence>
<feature type="transmembrane region" description="Helical" evidence="1">
    <location>
        <begin position="50"/>
        <end position="68"/>
    </location>
</feature>
<feature type="transmembrane region" description="Helical" evidence="1">
    <location>
        <begin position="119"/>
        <end position="138"/>
    </location>
</feature>
<dbReference type="EMBL" id="NEVL01000003">
    <property type="protein sequence ID" value="OZI36114.1"/>
    <property type="molecule type" value="Genomic_DNA"/>
</dbReference>
<dbReference type="AlphaFoldDB" id="A0A261SFE7"/>
<sequence>MPNLLPRILDFLLMAGAAALYGGCLTASLTTGTLGWALPVAPYVYGTRDFYLDAVVAGLAGLALLVLVERIGAVRGSAVLRALAFFAATLVALCLAPPSPQVFGNTWAAGEAFSELFLAQWRLVLPIALAALVLRTLLRRTRH</sequence>
<reference evidence="2 3" key="1">
    <citation type="submission" date="2017-05" db="EMBL/GenBank/DDBJ databases">
        <title>Complete and WGS of Bordetella genogroups.</title>
        <authorList>
            <person name="Spilker T."/>
            <person name="LiPuma J."/>
        </authorList>
    </citation>
    <scope>NUCLEOTIDE SEQUENCE [LARGE SCALE GENOMIC DNA]</scope>
    <source>
        <strain evidence="2 3">AU17610</strain>
    </source>
</reference>
<feature type="transmembrane region" description="Helical" evidence="1">
    <location>
        <begin position="80"/>
        <end position="99"/>
    </location>
</feature>